<evidence type="ECO:0000313" key="1">
    <source>
        <dbReference type="EMBL" id="PWN51985.1"/>
    </source>
</evidence>
<reference evidence="1 2" key="1">
    <citation type="journal article" date="2018" name="Mol. Biol. Evol.">
        <title>Broad Genomic Sampling Reveals a Smut Pathogenic Ancestry of the Fungal Clade Ustilaginomycotina.</title>
        <authorList>
            <person name="Kijpornyongpan T."/>
            <person name="Mondo S.J."/>
            <person name="Barry K."/>
            <person name="Sandor L."/>
            <person name="Lee J."/>
            <person name="Lipzen A."/>
            <person name="Pangilinan J."/>
            <person name="LaButti K."/>
            <person name="Hainaut M."/>
            <person name="Henrissat B."/>
            <person name="Grigoriev I.V."/>
            <person name="Spatafora J.W."/>
            <person name="Aime M.C."/>
        </authorList>
    </citation>
    <scope>NUCLEOTIDE SEQUENCE [LARGE SCALE GENOMIC DNA]</scope>
    <source>
        <strain evidence="1 2">SA 807</strain>
    </source>
</reference>
<sequence>MSSSAEPISDPQPPPTGQPSQQQEQDAILPENANATLYINNLNEKVKLPVLKQSLEALFSTYGKVLNVTAHANLRMRGQAFVSFNDVSVADQARKEVGGFPLYGKPMKIDFARNPSDAVVLDRNGDDEKAQEFQKHKKLRLERKKISRKENPIRRKAIEKKIREKKLAAGELKEGEELDQLGAATSGAGAKREDDRLPDEYLPPNKILFLQNIPDGVGKGELEAMFSVYPNYQEVQTIPGKSSIAFVEFSDIPSSASAREALNGYNFGGGDKLKITFARA</sequence>
<dbReference type="Proteomes" id="UP000245626">
    <property type="component" value="Unassembled WGS sequence"/>
</dbReference>
<protein>
    <submittedName>
        <fullName evidence="1">RNA-binding domain-containing protein</fullName>
    </submittedName>
</protein>
<name>A0ACD0P1L3_9BASI</name>
<gene>
    <name evidence="1" type="ORF">IE53DRAFT_405385</name>
</gene>
<organism evidence="1 2">
    <name type="scientific">Violaceomyces palustris</name>
    <dbReference type="NCBI Taxonomy" id="1673888"/>
    <lineage>
        <taxon>Eukaryota</taxon>
        <taxon>Fungi</taxon>
        <taxon>Dikarya</taxon>
        <taxon>Basidiomycota</taxon>
        <taxon>Ustilaginomycotina</taxon>
        <taxon>Ustilaginomycetes</taxon>
        <taxon>Violaceomycetales</taxon>
        <taxon>Violaceomycetaceae</taxon>
        <taxon>Violaceomyces</taxon>
    </lineage>
</organism>
<dbReference type="EMBL" id="KZ819804">
    <property type="protein sequence ID" value="PWN51985.1"/>
    <property type="molecule type" value="Genomic_DNA"/>
</dbReference>
<accession>A0ACD0P1L3</accession>
<keyword evidence="2" id="KW-1185">Reference proteome</keyword>
<proteinExistence type="predicted"/>
<evidence type="ECO:0000313" key="2">
    <source>
        <dbReference type="Proteomes" id="UP000245626"/>
    </source>
</evidence>